<dbReference type="SUPFAM" id="SSF56672">
    <property type="entry name" value="DNA/RNA polymerases"/>
    <property type="match status" value="1"/>
</dbReference>
<dbReference type="InterPro" id="IPR043502">
    <property type="entry name" value="DNA/RNA_pol_sf"/>
</dbReference>
<sequence>MGIVSDKIVGIDQTCAIKGRCILDNAHLHRNIVDYVNQKNLKCCFLSVDQEKAFDKIIHKFLFAVLEKFNFGPKLIKWIKILYHDLKSSIIVNNFISNPVNITRSVKQGCSLSPLLYILCLEPFVRKVCLDKDIVGLKLPGSPVECKVSVFADDTMGILTSDESIKKFVYLIDLFGKGSGSKLNKNKTKGMFLGAWKKRKENHRFGIDFVDNLKIVGIKIGNNLTEDDIWNPIYIKFEKVLNNWKCRNLSLLEKSIIVNTLACAKIWYVGTVVHMSQFYIKKFQKCIFSFIWKGKVEPLARNTLYLDKSAGGLNVVNIDLKLKALRLKHLQDIVNNKDVKYLKFSIYWVGYSLRCFNNELASLSVPHSDLMSPFYSYCVSILKLFKDKCPDQVKLRILADFERLPQENFSEMLGACTALATSWPGIAVPPGSAHSPFGEKNQIEK</sequence>
<keyword evidence="3" id="KW-1185">Reference proteome</keyword>
<dbReference type="AlphaFoldDB" id="A0A6J8BHN5"/>
<dbReference type="Pfam" id="PF00078">
    <property type="entry name" value="RVT_1"/>
    <property type="match status" value="1"/>
</dbReference>
<name>A0A6J8BHN5_MYTCO</name>
<proteinExistence type="predicted"/>
<feature type="domain" description="Reverse transcriptase" evidence="1">
    <location>
        <begin position="1"/>
        <end position="209"/>
    </location>
</feature>
<dbReference type="PANTHER" id="PTHR31635:SF196">
    <property type="entry name" value="REVERSE TRANSCRIPTASE DOMAIN-CONTAINING PROTEIN-RELATED"/>
    <property type="match status" value="1"/>
</dbReference>
<organism evidence="2 3">
    <name type="scientific">Mytilus coruscus</name>
    <name type="common">Sea mussel</name>
    <dbReference type="NCBI Taxonomy" id="42192"/>
    <lineage>
        <taxon>Eukaryota</taxon>
        <taxon>Metazoa</taxon>
        <taxon>Spiralia</taxon>
        <taxon>Lophotrochozoa</taxon>
        <taxon>Mollusca</taxon>
        <taxon>Bivalvia</taxon>
        <taxon>Autobranchia</taxon>
        <taxon>Pteriomorphia</taxon>
        <taxon>Mytilida</taxon>
        <taxon>Mytiloidea</taxon>
        <taxon>Mytilidae</taxon>
        <taxon>Mytilinae</taxon>
        <taxon>Mytilus</taxon>
    </lineage>
</organism>
<dbReference type="PROSITE" id="PS50878">
    <property type="entry name" value="RT_POL"/>
    <property type="match status" value="1"/>
</dbReference>
<dbReference type="Proteomes" id="UP000507470">
    <property type="component" value="Unassembled WGS sequence"/>
</dbReference>
<evidence type="ECO:0000259" key="1">
    <source>
        <dbReference type="PROSITE" id="PS50878"/>
    </source>
</evidence>
<dbReference type="OrthoDB" id="6159741at2759"/>
<gene>
    <name evidence="2" type="ORF">MCOR_18749</name>
</gene>
<dbReference type="PANTHER" id="PTHR31635">
    <property type="entry name" value="REVERSE TRANSCRIPTASE DOMAIN-CONTAINING PROTEIN-RELATED"/>
    <property type="match status" value="1"/>
</dbReference>
<reference evidence="2 3" key="1">
    <citation type="submission" date="2020-06" db="EMBL/GenBank/DDBJ databases">
        <authorList>
            <person name="Li R."/>
            <person name="Bekaert M."/>
        </authorList>
    </citation>
    <scope>NUCLEOTIDE SEQUENCE [LARGE SCALE GENOMIC DNA]</scope>
    <source>
        <strain evidence="3">wild</strain>
    </source>
</reference>
<protein>
    <recommendedName>
        <fullName evidence="1">Reverse transcriptase domain-containing protein</fullName>
    </recommendedName>
</protein>
<evidence type="ECO:0000313" key="2">
    <source>
        <dbReference type="EMBL" id="CAC5382961.1"/>
    </source>
</evidence>
<dbReference type="EMBL" id="CACVKT020003301">
    <property type="protein sequence ID" value="CAC5382961.1"/>
    <property type="molecule type" value="Genomic_DNA"/>
</dbReference>
<accession>A0A6J8BHN5</accession>
<dbReference type="InterPro" id="IPR000477">
    <property type="entry name" value="RT_dom"/>
</dbReference>
<evidence type="ECO:0000313" key="3">
    <source>
        <dbReference type="Proteomes" id="UP000507470"/>
    </source>
</evidence>